<comment type="caution">
    <text evidence="2">The sequence shown here is derived from an EMBL/GenBank/DDBJ whole genome shotgun (WGS) entry which is preliminary data.</text>
</comment>
<dbReference type="InterPro" id="IPR029045">
    <property type="entry name" value="ClpP/crotonase-like_dom_sf"/>
</dbReference>
<name>A0A507BT02_9FUNG</name>
<evidence type="ECO:0000313" key="2">
    <source>
        <dbReference type="EMBL" id="TPX30772.1"/>
    </source>
</evidence>
<dbReference type="Pfam" id="PF00378">
    <property type="entry name" value="ECH_1"/>
    <property type="match status" value="1"/>
</dbReference>
<dbReference type="Gene3D" id="3.90.226.10">
    <property type="entry name" value="2-enoyl-CoA Hydratase, Chain A, domain 1"/>
    <property type="match status" value="1"/>
</dbReference>
<dbReference type="PANTHER" id="PTHR43802">
    <property type="entry name" value="ENOYL-COA HYDRATASE"/>
    <property type="match status" value="1"/>
</dbReference>
<sequence length="259" mass="28192">MTLEVDAAFAAAAHNPDVKVIVLLGKGDNFSSGHDLGTPERLADGVSDPLKQQGMRGDYEMWSSTDVEACLRWRAVKKPVVCGIQGYVVFHGVAVASVADVIFAADDLKMMPSLVEVTTLPWDLALNARRAKEIMFAQRFILAQEALELGLVNRVFPASKLRDEVVAYAKVVAKADGFHLWMMKNAVNGAMDSAGYTQNIRSNLNTWAAYYASLADPATQGKKAEFAASKRMAPIPGALTPEVMRWSENATLMKKATKL</sequence>
<dbReference type="InterPro" id="IPR001753">
    <property type="entry name" value="Enoyl-CoA_hydra/iso"/>
</dbReference>
<gene>
    <name evidence="2" type="ORF">SmJEL517_g05743</name>
</gene>
<accession>A0A507BT02</accession>
<keyword evidence="3" id="KW-1185">Reference proteome</keyword>
<dbReference type="SUPFAM" id="SSF52096">
    <property type="entry name" value="ClpP/crotonase"/>
    <property type="match status" value="1"/>
</dbReference>
<organism evidence="2 3">
    <name type="scientific">Synchytrium microbalum</name>
    <dbReference type="NCBI Taxonomy" id="1806994"/>
    <lineage>
        <taxon>Eukaryota</taxon>
        <taxon>Fungi</taxon>
        <taxon>Fungi incertae sedis</taxon>
        <taxon>Chytridiomycota</taxon>
        <taxon>Chytridiomycota incertae sedis</taxon>
        <taxon>Chytridiomycetes</taxon>
        <taxon>Synchytriales</taxon>
        <taxon>Synchytriaceae</taxon>
        <taxon>Synchytrium</taxon>
    </lineage>
</organism>
<proteinExistence type="inferred from homology"/>
<dbReference type="PANTHER" id="PTHR43802:SF1">
    <property type="entry name" value="IP11341P-RELATED"/>
    <property type="match status" value="1"/>
</dbReference>
<evidence type="ECO:0008006" key="4">
    <source>
        <dbReference type="Google" id="ProtNLM"/>
    </source>
</evidence>
<evidence type="ECO:0000313" key="3">
    <source>
        <dbReference type="Proteomes" id="UP000319731"/>
    </source>
</evidence>
<dbReference type="STRING" id="1806994.A0A507BT02"/>
<dbReference type="OrthoDB" id="410701at2759"/>
<comment type="similarity">
    <text evidence="1">Belongs to the enoyl-CoA hydratase/isomerase family.</text>
</comment>
<dbReference type="RefSeq" id="XP_031022360.1">
    <property type="nucleotide sequence ID" value="XM_031171669.1"/>
</dbReference>
<dbReference type="Proteomes" id="UP000319731">
    <property type="component" value="Unassembled WGS sequence"/>
</dbReference>
<reference evidence="2 3" key="1">
    <citation type="journal article" date="2019" name="Sci. Rep.">
        <title>Comparative genomics of chytrid fungi reveal insights into the obligate biotrophic and pathogenic lifestyle of Synchytrium endobioticum.</title>
        <authorList>
            <person name="van de Vossenberg B.T.L.H."/>
            <person name="Warris S."/>
            <person name="Nguyen H.D.T."/>
            <person name="van Gent-Pelzer M.P.E."/>
            <person name="Joly D.L."/>
            <person name="van de Geest H.C."/>
            <person name="Bonants P.J.M."/>
            <person name="Smith D.S."/>
            <person name="Levesque C.A."/>
            <person name="van der Lee T.A.J."/>
        </authorList>
    </citation>
    <scope>NUCLEOTIDE SEQUENCE [LARGE SCALE GENOMIC DNA]</scope>
    <source>
        <strain evidence="2 3">JEL517</strain>
    </source>
</reference>
<dbReference type="EMBL" id="QEAO01000057">
    <property type="protein sequence ID" value="TPX30772.1"/>
    <property type="molecule type" value="Genomic_DNA"/>
</dbReference>
<evidence type="ECO:0000256" key="1">
    <source>
        <dbReference type="ARBA" id="ARBA00005254"/>
    </source>
</evidence>
<dbReference type="GeneID" id="42006966"/>
<dbReference type="CDD" id="cd06558">
    <property type="entry name" value="crotonase-like"/>
    <property type="match status" value="1"/>
</dbReference>
<dbReference type="AlphaFoldDB" id="A0A507BT02"/>
<protein>
    <recommendedName>
        <fullName evidence="4">Enoyl-CoA hydratase</fullName>
    </recommendedName>
</protein>